<dbReference type="EMBL" id="JACHEM010000030">
    <property type="protein sequence ID" value="MBB6439868.1"/>
    <property type="molecule type" value="Genomic_DNA"/>
</dbReference>
<dbReference type="SUPFAM" id="SSF89392">
    <property type="entry name" value="Prokaryotic lipoproteins and lipoprotein localization factors"/>
    <property type="match status" value="1"/>
</dbReference>
<dbReference type="Proteomes" id="UP000540423">
    <property type="component" value="Unassembled WGS sequence"/>
</dbReference>
<dbReference type="InterPro" id="IPR029046">
    <property type="entry name" value="LolA/LolB/LppX"/>
</dbReference>
<proteinExistence type="predicted"/>
<sequence>MRLSSETAAGAQTSTADYALDTKGSCRGTNTLQDAKAEMRRIGPDTYIKGNAAYWTATLKQQGGGAKAQKQVAAFKDKWVKLPAAEAKAAQTGCDKDALLAAMDNDKSERQGMTRGKDTQIQGKNTAVLQKKTAKGETLTLYVATEGDPYILKLDEKGTKGTTTTSFSDYNNPVDVTAPPAGEVVDAAKAA</sequence>
<evidence type="ECO:0000313" key="1">
    <source>
        <dbReference type="EMBL" id="MBB6439868.1"/>
    </source>
</evidence>
<dbReference type="RefSeq" id="WP_185036359.1">
    <property type="nucleotide sequence ID" value="NZ_BNBN01000018.1"/>
</dbReference>
<name>A0A7X0HPD0_9ACTN</name>
<evidence type="ECO:0008006" key="3">
    <source>
        <dbReference type="Google" id="ProtNLM"/>
    </source>
</evidence>
<protein>
    <recommendedName>
        <fullName evidence="3">Lipoprotein</fullName>
    </recommendedName>
</protein>
<dbReference type="AlphaFoldDB" id="A0A7X0HPD0"/>
<dbReference type="Gene3D" id="2.50.20.20">
    <property type="match status" value="1"/>
</dbReference>
<reference evidence="1 2" key="1">
    <citation type="submission" date="2020-08" db="EMBL/GenBank/DDBJ databases">
        <title>Genomic Encyclopedia of Type Strains, Phase IV (KMG-IV): sequencing the most valuable type-strain genomes for metagenomic binning, comparative biology and taxonomic classification.</title>
        <authorList>
            <person name="Goeker M."/>
        </authorList>
    </citation>
    <scope>NUCLEOTIDE SEQUENCE [LARGE SCALE GENOMIC DNA]</scope>
    <source>
        <strain evidence="1 2">DSM 40141</strain>
    </source>
</reference>
<accession>A0A7X0HPD0</accession>
<evidence type="ECO:0000313" key="2">
    <source>
        <dbReference type="Proteomes" id="UP000540423"/>
    </source>
</evidence>
<gene>
    <name evidence="1" type="ORF">HNQ79_006380</name>
</gene>
<comment type="caution">
    <text evidence="1">The sequence shown here is derived from an EMBL/GenBank/DDBJ whole genome shotgun (WGS) entry which is preliminary data.</text>
</comment>
<keyword evidence="2" id="KW-1185">Reference proteome</keyword>
<organism evidence="1 2">
    <name type="scientific">Streptomyces candidus</name>
    <dbReference type="NCBI Taxonomy" id="67283"/>
    <lineage>
        <taxon>Bacteria</taxon>
        <taxon>Bacillati</taxon>
        <taxon>Actinomycetota</taxon>
        <taxon>Actinomycetes</taxon>
        <taxon>Kitasatosporales</taxon>
        <taxon>Streptomycetaceae</taxon>
        <taxon>Streptomyces</taxon>
    </lineage>
</organism>